<gene>
    <name evidence="2" type="ORF">DM484_05680</name>
</gene>
<evidence type="ECO:0000313" key="3">
    <source>
        <dbReference type="Proteomes" id="UP000249396"/>
    </source>
</evidence>
<sequence>MSHLPQDKGSLDTTGAEAARDRRMEPLIAVRIRAALSANPECRPGLMALGRGGWPTPSAGGCPTTTGGNCSAWRGKAHSETMTDVHPLTGARGKSSPFVQTYP</sequence>
<reference evidence="2 3" key="1">
    <citation type="journal article" date="2018" name="Aquat. Microb. Ecol.">
        <title>Gammaproteobacterial methanotrophs dominate.</title>
        <authorList>
            <person name="Rissanen A.J."/>
            <person name="Saarenheimo J."/>
            <person name="Tiirola M."/>
            <person name="Peura S."/>
            <person name="Aalto S.L."/>
            <person name="Karvinen A."/>
            <person name="Nykanen H."/>
        </authorList>
    </citation>
    <scope>NUCLEOTIDE SEQUENCE [LARGE SCALE GENOMIC DNA]</scope>
    <source>
        <strain evidence="2">AMbin10</strain>
    </source>
</reference>
<dbReference type="EMBL" id="QJPH01000200">
    <property type="protein sequence ID" value="PZN82860.1"/>
    <property type="molecule type" value="Genomic_DNA"/>
</dbReference>
<organism evidence="2 3">
    <name type="scientific">Candidatus Methylumidiphilus alinenensis</name>
    <dbReference type="NCBI Taxonomy" id="2202197"/>
    <lineage>
        <taxon>Bacteria</taxon>
        <taxon>Pseudomonadati</taxon>
        <taxon>Pseudomonadota</taxon>
        <taxon>Gammaproteobacteria</taxon>
        <taxon>Methylococcales</taxon>
        <taxon>Candidatus Methylumidiphilus</taxon>
    </lineage>
</organism>
<proteinExistence type="predicted"/>
<comment type="caution">
    <text evidence="2">The sequence shown here is derived from an EMBL/GenBank/DDBJ whole genome shotgun (WGS) entry which is preliminary data.</text>
</comment>
<protein>
    <submittedName>
        <fullName evidence="2">Uncharacterized protein</fullName>
    </submittedName>
</protein>
<feature type="region of interest" description="Disordered" evidence="1">
    <location>
        <begin position="1"/>
        <end position="23"/>
    </location>
</feature>
<feature type="compositionally biased region" description="Basic and acidic residues" evidence="1">
    <location>
        <begin position="1"/>
        <end position="10"/>
    </location>
</feature>
<evidence type="ECO:0000313" key="2">
    <source>
        <dbReference type="EMBL" id="PZN82860.1"/>
    </source>
</evidence>
<feature type="region of interest" description="Disordered" evidence="1">
    <location>
        <begin position="75"/>
        <end position="103"/>
    </location>
</feature>
<name>A0A2W4T6B1_9GAMM</name>
<evidence type="ECO:0000256" key="1">
    <source>
        <dbReference type="SAM" id="MobiDB-lite"/>
    </source>
</evidence>
<accession>A0A2W4T6B1</accession>
<dbReference type="Proteomes" id="UP000249396">
    <property type="component" value="Unassembled WGS sequence"/>
</dbReference>
<dbReference type="AlphaFoldDB" id="A0A2W4T6B1"/>